<evidence type="ECO:0000259" key="1">
    <source>
        <dbReference type="Pfam" id="PF12706"/>
    </source>
</evidence>
<feature type="domain" description="Metallo-beta-lactamase" evidence="1">
    <location>
        <begin position="268"/>
        <end position="425"/>
    </location>
</feature>
<accession>A0A150S3I9</accession>
<protein>
    <submittedName>
        <fullName evidence="3">Polyketide synthase</fullName>
    </submittedName>
</protein>
<dbReference type="InterPro" id="IPR041141">
    <property type="entry name" value="CmlA_N"/>
</dbReference>
<dbReference type="EMBL" id="JEMC01002577">
    <property type="protein sequence ID" value="KYF86356.1"/>
    <property type="molecule type" value="Genomic_DNA"/>
</dbReference>
<sequence length="536" mass="59800">MRSDEVTLRPNAIAEPLFNQWYAWIYLIPPPSAAMFLANSHVKLMQSFAEDPQIHVAALTNPALAGGPFIGHGAEAAGAVRALAERTIRERARLLSLADAIHELDRLVAERGDGMSLEPLYAQIPAPLRGMVELTYDVNGQPAVRYFEPLFYDSEYYEPAAQSFAISLAASDVRGYGLSTPRLPRPGVLMLDVPFASEHLDALFRMRHTPGSYGEIRERLGVSAGDEPLFRSFFSAEPPPRRPDYRSSEPRLTYYGHACVLMESASTSVLFDPIIAYQHGGPGERLTHDDLPERIDYVVLTHNHQDHCLLEALIDLRHKIGTIVVPRSKGDCRVDPSLRLALERIGFPRVVELGPMESLSIPGGRITALPFLGEHADLDIRTKAGFAVAMDGRTALFLADSNNLDPKLYDRIHDRIGDADVLFIGMECDGAQMSWLYGPLLTKPLLRKHDRSRRFTGSDFERGWPIVERFRPKQVYVYAMGQEPWMGHIMVMQYTPESRPIVESDKLVARCREAGITAERLYGCKRISVGRGGGEP</sequence>
<dbReference type="Gene3D" id="3.60.15.10">
    <property type="entry name" value="Ribonuclease Z/Hydroxyacylglutathione hydrolase-like"/>
    <property type="match status" value="1"/>
</dbReference>
<organism evidence="3 4">
    <name type="scientific">Sorangium cellulosum</name>
    <name type="common">Polyangium cellulosum</name>
    <dbReference type="NCBI Taxonomy" id="56"/>
    <lineage>
        <taxon>Bacteria</taxon>
        <taxon>Pseudomonadati</taxon>
        <taxon>Myxococcota</taxon>
        <taxon>Polyangia</taxon>
        <taxon>Polyangiales</taxon>
        <taxon>Polyangiaceae</taxon>
        <taxon>Sorangium</taxon>
    </lineage>
</organism>
<dbReference type="PANTHER" id="PTHR43546">
    <property type="entry name" value="UPF0173 METAL-DEPENDENT HYDROLASE MJ1163-RELATED"/>
    <property type="match status" value="1"/>
</dbReference>
<evidence type="ECO:0000259" key="2">
    <source>
        <dbReference type="Pfam" id="PF18456"/>
    </source>
</evidence>
<feature type="domain" description="Diiron non-heme beta-hydroxylase N-terminal" evidence="2">
    <location>
        <begin position="8"/>
        <end position="238"/>
    </location>
</feature>
<dbReference type="PANTHER" id="PTHR43546:SF3">
    <property type="entry name" value="UPF0173 METAL-DEPENDENT HYDROLASE MJ1163"/>
    <property type="match status" value="1"/>
</dbReference>
<dbReference type="Pfam" id="PF12706">
    <property type="entry name" value="Lactamase_B_2"/>
    <property type="match status" value="1"/>
</dbReference>
<evidence type="ECO:0000313" key="3">
    <source>
        <dbReference type="EMBL" id="KYF86356.1"/>
    </source>
</evidence>
<gene>
    <name evidence="3" type="ORF">BE18_28720</name>
</gene>
<evidence type="ECO:0000313" key="4">
    <source>
        <dbReference type="Proteomes" id="UP000075515"/>
    </source>
</evidence>
<dbReference type="InterPro" id="IPR001279">
    <property type="entry name" value="Metallo-B-lactamas"/>
</dbReference>
<name>A0A150S3I9_SORCE</name>
<dbReference type="AlphaFoldDB" id="A0A150S3I9"/>
<comment type="caution">
    <text evidence="3">The sequence shown here is derived from an EMBL/GenBank/DDBJ whole genome shotgun (WGS) entry which is preliminary data.</text>
</comment>
<dbReference type="Pfam" id="PF18456">
    <property type="entry name" value="CmlA_N"/>
    <property type="match status" value="1"/>
</dbReference>
<dbReference type="InterPro" id="IPR036866">
    <property type="entry name" value="RibonucZ/Hydroxyglut_hydro"/>
</dbReference>
<proteinExistence type="predicted"/>
<reference evidence="3 4" key="1">
    <citation type="submission" date="2014-02" db="EMBL/GenBank/DDBJ databases">
        <title>The small core and large imbalanced accessory genome model reveals a collaborative survival strategy of Sorangium cellulosum strains in nature.</title>
        <authorList>
            <person name="Han K."/>
            <person name="Peng R."/>
            <person name="Blom J."/>
            <person name="Li Y.-Z."/>
        </authorList>
    </citation>
    <scope>NUCLEOTIDE SEQUENCE [LARGE SCALE GENOMIC DNA]</scope>
    <source>
        <strain evidence="3 4">So0149</strain>
    </source>
</reference>
<dbReference type="SUPFAM" id="SSF56281">
    <property type="entry name" value="Metallo-hydrolase/oxidoreductase"/>
    <property type="match status" value="1"/>
</dbReference>
<dbReference type="Proteomes" id="UP000075515">
    <property type="component" value="Unassembled WGS sequence"/>
</dbReference>
<dbReference type="InterPro" id="IPR050114">
    <property type="entry name" value="UPF0173_UPF0282_UlaG_hydrolase"/>
</dbReference>